<keyword evidence="2" id="KW-0732">Signal</keyword>
<dbReference type="GeneID" id="25339567"/>
<keyword evidence="4" id="KW-1185">Reference proteome</keyword>
<sequence length="309" mass="34584">MLANRWLAFLGFLLSVNTLSVWGVSTPSTSRFSFLSSPLRPSAVRVLPKYGRFLSQLSSASSAASHSGVSTPTDKKGEEANPSTDALFMQLKKWLVLNGAELDVEGIELRSQSNSAYVPVKNQPPEKYLTAMRPYSRGEVIATIPPHLHFTADVLEDLLAPFTTTSNSSSSNRRMQDSTQDGITAAAAAGGGEEGKFVWVVTENEKFFEGEDETLKDHETRAKRFLISFLQQILFEQFNTINEEEDINMLRSQHMIIPSKKHKGLEERIPLSPAMDIAIRFRQKRRNVLIKAINKIKESLNSKKEEKKP</sequence>
<accession>U6M0H3</accession>
<reference evidence="3" key="1">
    <citation type="submission" date="2013-10" db="EMBL/GenBank/DDBJ databases">
        <title>Genomic analysis of the causative agents of coccidiosis in chickens.</title>
        <authorList>
            <person name="Reid A.J."/>
            <person name="Blake D."/>
            <person name="Billington K."/>
            <person name="Browne H."/>
            <person name="Dunn M."/>
            <person name="Hung S."/>
            <person name="Kawahara F."/>
            <person name="Miranda-Saavedra D."/>
            <person name="Mourier T."/>
            <person name="Nagra H."/>
            <person name="Otto T.D."/>
            <person name="Rawlings N."/>
            <person name="Sanchez A."/>
            <person name="Sanders M."/>
            <person name="Subramaniam C."/>
            <person name="Tay Y."/>
            <person name="Dear P."/>
            <person name="Doerig C."/>
            <person name="Gruber A."/>
            <person name="Parkinson J."/>
            <person name="Shirley M."/>
            <person name="Wan K.L."/>
            <person name="Berriman M."/>
            <person name="Tomley F."/>
            <person name="Pain A."/>
        </authorList>
    </citation>
    <scope>NUCLEOTIDE SEQUENCE [LARGE SCALE GENOMIC DNA]</scope>
    <source>
        <strain evidence="3">Weybridge</strain>
    </source>
</reference>
<gene>
    <name evidence="3" type="ORF">EMWEY_00055810</name>
</gene>
<protein>
    <submittedName>
        <fullName evidence="3">Uncharacterized protein</fullName>
    </submittedName>
</protein>
<reference evidence="3" key="2">
    <citation type="submission" date="2013-10" db="EMBL/GenBank/DDBJ databases">
        <authorList>
            <person name="Aslett M."/>
        </authorList>
    </citation>
    <scope>NUCLEOTIDE SEQUENCE [LARGE SCALE GENOMIC DNA]</scope>
    <source>
        <strain evidence="3">Weybridge</strain>
    </source>
</reference>
<name>U6M0H3_EIMMA</name>
<dbReference type="Proteomes" id="UP000030763">
    <property type="component" value="Unassembled WGS sequence"/>
</dbReference>
<evidence type="ECO:0000313" key="3">
    <source>
        <dbReference type="EMBL" id="CDJ56568.1"/>
    </source>
</evidence>
<evidence type="ECO:0000256" key="1">
    <source>
        <dbReference type="SAM" id="MobiDB-lite"/>
    </source>
</evidence>
<dbReference type="VEuPathDB" id="ToxoDB:EMWEY_00055810"/>
<proteinExistence type="predicted"/>
<feature type="signal peptide" evidence="2">
    <location>
        <begin position="1"/>
        <end position="23"/>
    </location>
</feature>
<dbReference type="EMBL" id="HG718993">
    <property type="protein sequence ID" value="CDJ56568.1"/>
    <property type="molecule type" value="Genomic_DNA"/>
</dbReference>
<feature type="chain" id="PRO_5004675443" evidence="2">
    <location>
        <begin position="24"/>
        <end position="309"/>
    </location>
</feature>
<dbReference type="AlphaFoldDB" id="U6M0H3"/>
<dbReference type="RefSeq" id="XP_013333219.1">
    <property type="nucleotide sequence ID" value="XM_013477765.1"/>
</dbReference>
<dbReference type="OrthoDB" id="341421at2759"/>
<evidence type="ECO:0000313" key="4">
    <source>
        <dbReference type="Proteomes" id="UP000030763"/>
    </source>
</evidence>
<feature type="region of interest" description="Disordered" evidence="1">
    <location>
        <begin position="164"/>
        <end position="183"/>
    </location>
</feature>
<evidence type="ECO:0000256" key="2">
    <source>
        <dbReference type="SAM" id="SignalP"/>
    </source>
</evidence>
<organism evidence="3 4">
    <name type="scientific">Eimeria maxima</name>
    <name type="common">Coccidian parasite</name>
    <dbReference type="NCBI Taxonomy" id="5804"/>
    <lineage>
        <taxon>Eukaryota</taxon>
        <taxon>Sar</taxon>
        <taxon>Alveolata</taxon>
        <taxon>Apicomplexa</taxon>
        <taxon>Conoidasida</taxon>
        <taxon>Coccidia</taxon>
        <taxon>Eucoccidiorida</taxon>
        <taxon>Eimeriorina</taxon>
        <taxon>Eimeriidae</taxon>
        <taxon>Eimeria</taxon>
    </lineage>
</organism>